<dbReference type="InterPro" id="IPR011978">
    <property type="entry name" value="YgfB-like"/>
</dbReference>
<dbReference type="PANTHER" id="PTHR33747:SF1">
    <property type="entry name" value="ADENYLATE CYCLASE-ASSOCIATED CAP C-TERMINAL DOMAIN-CONTAINING PROTEIN"/>
    <property type="match status" value="1"/>
</dbReference>
<protein>
    <recommendedName>
        <fullName evidence="3">YecA family protein</fullName>
    </recommendedName>
</protein>
<dbReference type="OrthoDB" id="570299at2"/>
<dbReference type="AlphaFoldDB" id="A0A4Q7YKZ6"/>
<dbReference type="EMBL" id="SHKX01000014">
    <property type="protein sequence ID" value="RZU38227.1"/>
    <property type="molecule type" value="Genomic_DNA"/>
</dbReference>
<organism evidence="1 2">
    <name type="scientific">Fluviicoccus keumensis</name>
    <dbReference type="NCBI Taxonomy" id="1435465"/>
    <lineage>
        <taxon>Bacteria</taxon>
        <taxon>Pseudomonadati</taxon>
        <taxon>Pseudomonadota</taxon>
        <taxon>Gammaproteobacteria</taxon>
        <taxon>Moraxellales</taxon>
        <taxon>Moraxellaceae</taxon>
        <taxon>Fluviicoccus</taxon>
    </lineage>
</organism>
<proteinExistence type="predicted"/>
<sequence length="257" mass="28192">MKRNKPQPLPLPTEELQALQDHLRSEHAPAGTLTFNQLRGFLFAVASSPTALGPSDWLPVIWGSEDDLKADSGEGPADDAPQGMARIPEQAKDVLQVIVYLYGLTDRALKDEAFKLPADCVWSDDEETGKPLREWCQGLLVGHGWLEDVWDEGLVDLKKREDLTLKQEVEAALAIPTLFADVEGALAKAPNPDELRGRLPTIAASILPNSLGIYARIGRELLRLERLRAQNPEEPKVGRNDPCPCGSGKKFKKCCGA</sequence>
<dbReference type="SUPFAM" id="SSF103642">
    <property type="entry name" value="Sec-C motif"/>
    <property type="match status" value="1"/>
</dbReference>
<comment type="caution">
    <text evidence="1">The sequence shown here is derived from an EMBL/GenBank/DDBJ whole genome shotgun (WGS) entry which is preliminary data.</text>
</comment>
<name>A0A4Q7YKZ6_9GAMM</name>
<keyword evidence="2" id="KW-1185">Reference proteome</keyword>
<dbReference type="NCBIfam" id="TIGR02292">
    <property type="entry name" value="ygfB_yecA"/>
    <property type="match status" value="1"/>
</dbReference>
<dbReference type="Pfam" id="PF03695">
    <property type="entry name" value="UPF0149"/>
    <property type="match status" value="1"/>
</dbReference>
<dbReference type="Gene3D" id="3.10.450.50">
    <property type="match status" value="1"/>
</dbReference>
<dbReference type="SUPFAM" id="SSF101327">
    <property type="entry name" value="YgfB-like"/>
    <property type="match status" value="1"/>
</dbReference>
<dbReference type="Pfam" id="PF02810">
    <property type="entry name" value="SEC-C"/>
    <property type="match status" value="1"/>
</dbReference>
<evidence type="ECO:0000313" key="2">
    <source>
        <dbReference type="Proteomes" id="UP000292423"/>
    </source>
</evidence>
<dbReference type="InterPro" id="IPR036255">
    <property type="entry name" value="YgfB-like_sf"/>
</dbReference>
<dbReference type="Proteomes" id="UP000292423">
    <property type="component" value="Unassembled WGS sequence"/>
</dbReference>
<reference evidence="1 2" key="1">
    <citation type="submission" date="2019-02" db="EMBL/GenBank/DDBJ databases">
        <title>Genomic Encyclopedia of Type Strains, Phase IV (KMG-IV): sequencing the most valuable type-strain genomes for metagenomic binning, comparative biology and taxonomic classification.</title>
        <authorList>
            <person name="Goeker M."/>
        </authorList>
    </citation>
    <scope>NUCLEOTIDE SEQUENCE [LARGE SCALE GENOMIC DNA]</scope>
    <source>
        <strain evidence="1 2">DSM 105135</strain>
    </source>
</reference>
<dbReference type="Gene3D" id="1.20.120.740">
    <property type="entry name" value="YgfB uncharacterised protein family UPF0149, PF03695"/>
    <property type="match status" value="1"/>
</dbReference>
<dbReference type="RefSeq" id="WP_130414965.1">
    <property type="nucleotide sequence ID" value="NZ_SHKX01000014.1"/>
</dbReference>
<evidence type="ECO:0000313" key="1">
    <source>
        <dbReference type="EMBL" id="RZU38227.1"/>
    </source>
</evidence>
<dbReference type="PANTHER" id="PTHR33747">
    <property type="entry name" value="UPF0225 PROTEIN SCO1677"/>
    <property type="match status" value="1"/>
</dbReference>
<dbReference type="InterPro" id="IPR004027">
    <property type="entry name" value="SEC_C_motif"/>
</dbReference>
<accession>A0A4Q7YKZ6</accession>
<evidence type="ECO:0008006" key="3">
    <source>
        <dbReference type="Google" id="ProtNLM"/>
    </source>
</evidence>
<gene>
    <name evidence="1" type="ORF">EV700_2805</name>
</gene>